<evidence type="ECO:0000256" key="3">
    <source>
        <dbReference type="SAM" id="SignalP"/>
    </source>
</evidence>
<name>A0A2G5TMK9_9PELO</name>
<feature type="signal peptide" evidence="3">
    <location>
        <begin position="1"/>
        <end position="20"/>
    </location>
</feature>
<protein>
    <recommendedName>
        <fullName evidence="6">Receptor L-domain domain-containing protein</fullName>
    </recommendedName>
</protein>
<keyword evidence="2" id="KW-1133">Transmembrane helix</keyword>
<proteinExistence type="predicted"/>
<dbReference type="SUPFAM" id="SSF52058">
    <property type="entry name" value="L domain-like"/>
    <property type="match status" value="1"/>
</dbReference>
<comment type="caution">
    <text evidence="4">The sequence shown here is derived from an EMBL/GenBank/DDBJ whole genome shotgun (WGS) entry which is preliminary data.</text>
</comment>
<evidence type="ECO:0008006" key="6">
    <source>
        <dbReference type="Google" id="ProtNLM"/>
    </source>
</evidence>
<dbReference type="AlphaFoldDB" id="A0A2G5TMK9"/>
<evidence type="ECO:0000313" key="4">
    <source>
        <dbReference type="EMBL" id="PIC28488.1"/>
    </source>
</evidence>
<dbReference type="EMBL" id="PDUG01000005">
    <property type="protein sequence ID" value="PIC28488.1"/>
    <property type="molecule type" value="Genomic_DNA"/>
</dbReference>
<feature type="chain" id="PRO_5013660472" description="Receptor L-domain domain-containing protein" evidence="3">
    <location>
        <begin position="21"/>
        <end position="361"/>
    </location>
</feature>
<keyword evidence="3" id="KW-0732">Signal</keyword>
<evidence type="ECO:0000313" key="5">
    <source>
        <dbReference type="Proteomes" id="UP000230233"/>
    </source>
</evidence>
<organism evidence="4 5">
    <name type="scientific">Caenorhabditis nigoni</name>
    <dbReference type="NCBI Taxonomy" id="1611254"/>
    <lineage>
        <taxon>Eukaryota</taxon>
        <taxon>Metazoa</taxon>
        <taxon>Ecdysozoa</taxon>
        <taxon>Nematoda</taxon>
        <taxon>Chromadorea</taxon>
        <taxon>Rhabditida</taxon>
        <taxon>Rhabditina</taxon>
        <taxon>Rhabditomorpha</taxon>
        <taxon>Rhabditoidea</taxon>
        <taxon>Rhabditidae</taxon>
        <taxon>Peloderinae</taxon>
        <taxon>Caenorhabditis</taxon>
    </lineage>
</organism>
<keyword evidence="2" id="KW-0812">Transmembrane</keyword>
<feature type="compositionally biased region" description="Basic residues" evidence="1">
    <location>
        <begin position="349"/>
        <end position="361"/>
    </location>
</feature>
<sequence length="361" mass="42889">MKLLLLYIFLQIFFFEGSSSYSKLCYGGRVESLPMGCENVIGLPLVIEGFDYEITRHTDVGKRLETIKRVQNGIILRKNTFQSFTVMKSLQYLAIYPNHGPLLKLEHNYYLTSLEFRDLRVLNGSMPLVSFWHDNYPFKMRKSGNIFQQFLDFLAAAGHSIDPCSPDYFDLHFMEENFPSDHWYFVVAGSLGALAVVMIIDTILFTVFQNSWEKKLFELELGREKIRFEKSMKQYELDEKWTKEAQEIKDADKEYMALLKLHNQDPFHAEGELIKWAEEKKLEQEKELRKNEYIEEREKKEKAKEEKIIRELSKARKKEQRRREKEEALKKENEKKEKKKKEMSEKEMKKVKKAKTKTITN</sequence>
<evidence type="ECO:0000256" key="2">
    <source>
        <dbReference type="SAM" id="Phobius"/>
    </source>
</evidence>
<accession>A0A2G5TMK9</accession>
<keyword evidence="2" id="KW-0472">Membrane</keyword>
<feature type="compositionally biased region" description="Basic and acidic residues" evidence="1">
    <location>
        <begin position="293"/>
        <end position="314"/>
    </location>
</feature>
<dbReference type="Proteomes" id="UP000230233">
    <property type="component" value="Chromosome V"/>
</dbReference>
<keyword evidence="5" id="KW-1185">Reference proteome</keyword>
<evidence type="ECO:0000256" key="1">
    <source>
        <dbReference type="SAM" id="MobiDB-lite"/>
    </source>
</evidence>
<feature type="compositionally biased region" description="Basic and acidic residues" evidence="1">
    <location>
        <begin position="321"/>
        <end position="348"/>
    </location>
</feature>
<gene>
    <name evidence="4" type="primary">Cni-irld-57</name>
    <name evidence="4" type="synonym">Cnig_chr_V.g20382</name>
    <name evidence="4" type="ORF">B9Z55_020382</name>
</gene>
<dbReference type="OrthoDB" id="5870521at2759"/>
<feature type="transmembrane region" description="Helical" evidence="2">
    <location>
        <begin position="183"/>
        <end position="208"/>
    </location>
</feature>
<reference evidence="5" key="1">
    <citation type="submission" date="2017-10" db="EMBL/GenBank/DDBJ databases">
        <title>Rapid genome shrinkage in a self-fertile nematode reveals novel sperm competition proteins.</title>
        <authorList>
            <person name="Yin D."/>
            <person name="Schwarz E.M."/>
            <person name="Thomas C.G."/>
            <person name="Felde R.L."/>
            <person name="Korf I.F."/>
            <person name="Cutter A.D."/>
            <person name="Schartner C.M."/>
            <person name="Ralston E.J."/>
            <person name="Meyer B.J."/>
            <person name="Haag E.S."/>
        </authorList>
    </citation>
    <scope>NUCLEOTIDE SEQUENCE [LARGE SCALE GENOMIC DNA]</scope>
    <source>
        <strain evidence="5">JU1422</strain>
    </source>
</reference>
<feature type="region of interest" description="Disordered" evidence="1">
    <location>
        <begin position="293"/>
        <end position="361"/>
    </location>
</feature>